<keyword evidence="1" id="KW-0812">Transmembrane</keyword>
<gene>
    <name evidence="2" type="ORF">SAMN05216377_101209</name>
</gene>
<name>A0A1G7E098_PSEOR</name>
<dbReference type="AlphaFoldDB" id="A0A1G7E098"/>
<feature type="transmembrane region" description="Helical" evidence="1">
    <location>
        <begin position="28"/>
        <end position="50"/>
    </location>
</feature>
<keyword evidence="1" id="KW-1133">Transmembrane helix</keyword>
<dbReference type="STRING" id="366584.SAMN05216377_101209"/>
<sequence>MKAGLVLLGLLSVVDALGLLLTDGEHPPLWIAAVGTVLGLASLVLVVLAWRTPRPATVVGLLVLRVVSAATAVPAFLVPDVPTPAVVVAAAIVVLTLVGAGLVLSALRGSALRS</sequence>
<keyword evidence="1" id="KW-0472">Membrane</keyword>
<reference evidence="2 3" key="1">
    <citation type="submission" date="2016-10" db="EMBL/GenBank/DDBJ databases">
        <authorList>
            <person name="de Groot N.N."/>
        </authorList>
    </citation>
    <scope>NUCLEOTIDE SEQUENCE [LARGE SCALE GENOMIC DNA]</scope>
    <source>
        <strain evidence="2 3">CGMCC 4.3143</strain>
    </source>
</reference>
<evidence type="ECO:0000313" key="2">
    <source>
        <dbReference type="EMBL" id="SDE57072.1"/>
    </source>
</evidence>
<proteinExistence type="predicted"/>
<evidence type="ECO:0000256" key="1">
    <source>
        <dbReference type="SAM" id="Phobius"/>
    </source>
</evidence>
<protein>
    <submittedName>
        <fullName evidence="2">Uncharacterized protein</fullName>
    </submittedName>
</protein>
<keyword evidence="3" id="KW-1185">Reference proteome</keyword>
<dbReference type="RefSeq" id="WP_093075106.1">
    <property type="nucleotide sequence ID" value="NZ_FNBE01000001.1"/>
</dbReference>
<organism evidence="2 3">
    <name type="scientific">Pseudonocardia oroxyli</name>
    <dbReference type="NCBI Taxonomy" id="366584"/>
    <lineage>
        <taxon>Bacteria</taxon>
        <taxon>Bacillati</taxon>
        <taxon>Actinomycetota</taxon>
        <taxon>Actinomycetes</taxon>
        <taxon>Pseudonocardiales</taxon>
        <taxon>Pseudonocardiaceae</taxon>
        <taxon>Pseudonocardia</taxon>
    </lineage>
</organism>
<feature type="transmembrane region" description="Helical" evidence="1">
    <location>
        <begin position="84"/>
        <end position="107"/>
    </location>
</feature>
<feature type="transmembrane region" description="Helical" evidence="1">
    <location>
        <begin position="57"/>
        <end position="78"/>
    </location>
</feature>
<dbReference type="Proteomes" id="UP000198967">
    <property type="component" value="Unassembled WGS sequence"/>
</dbReference>
<dbReference type="EMBL" id="FNBE01000001">
    <property type="protein sequence ID" value="SDE57072.1"/>
    <property type="molecule type" value="Genomic_DNA"/>
</dbReference>
<evidence type="ECO:0000313" key="3">
    <source>
        <dbReference type="Proteomes" id="UP000198967"/>
    </source>
</evidence>
<accession>A0A1G7E098</accession>